<evidence type="ECO:0000256" key="1">
    <source>
        <dbReference type="ARBA" id="ARBA00022527"/>
    </source>
</evidence>
<dbReference type="EMBL" id="JAPFFF010000006">
    <property type="protein sequence ID" value="KAK8888267.1"/>
    <property type="molecule type" value="Genomic_DNA"/>
</dbReference>
<comment type="caution">
    <text evidence="7">The sequence shown here is derived from an EMBL/GenBank/DDBJ whole genome shotgun (WGS) entry which is preliminary data.</text>
</comment>
<sequence length="503" mass="59307">MINNFLVLHDNLVKSDTRFNKKEFQSIFQKYLFYHISSDSTLKEEEEQQIFHNINETKVIMFDQNEKLNEETNNRYLIISFERTLIIVEHTLAVNFVYKLFSTNFKLMVCFLSNSKTLIENAITIKQGEIFPSTIFLKEIENFKAGLQIDKGEDSVKNIWAMLIQCISGYLIQKSYLKNRINRIQNFINNYDSDKEIITETINENDYIELRTVGYGSLFICNLIYHIKRGDLYVIKKPNINDEELPKLIKREGLNYSKIKHPFIPKFYGRTKNKDEIVIDFINGKTLSHINEMQLSFNDRLAIVFELMMTIKYFHDNNYLYRDLKPNNVIIDENKTAVIIDFDRLIECNIDNKDVKMTLDLSSPFLAPETIEEGKFSYESDVYSLGKMIEYIMDTDEFRNYQSIQKLINLILNERPSISTIVHKFISEFKSKILIENLLENFQVHFDNLEAIINFNKNDPEMQYKLGVVYCKGQYVIRNVNKAAYFFSLASNQNHLKAQVSFI</sequence>
<dbReference type="SMART" id="SM00671">
    <property type="entry name" value="SEL1"/>
    <property type="match status" value="1"/>
</dbReference>
<keyword evidence="8" id="KW-1185">Reference proteome</keyword>
<dbReference type="InterPro" id="IPR008271">
    <property type="entry name" value="Ser/Thr_kinase_AS"/>
</dbReference>
<keyword evidence="4" id="KW-0418">Kinase</keyword>
<keyword evidence="1" id="KW-0723">Serine/threonine-protein kinase</keyword>
<dbReference type="PROSITE" id="PS50011">
    <property type="entry name" value="PROTEIN_KINASE_DOM"/>
    <property type="match status" value="1"/>
</dbReference>
<feature type="domain" description="Protein kinase" evidence="6">
    <location>
        <begin position="207"/>
        <end position="462"/>
    </location>
</feature>
<keyword evidence="3" id="KW-0547">Nucleotide-binding</keyword>
<dbReference type="SUPFAM" id="SSF81901">
    <property type="entry name" value="HCP-like"/>
    <property type="match status" value="1"/>
</dbReference>
<name>A0ABR2KBJ0_9EUKA</name>
<dbReference type="InterPro" id="IPR011009">
    <property type="entry name" value="Kinase-like_dom_sf"/>
</dbReference>
<gene>
    <name evidence="7" type="ORF">M9Y10_039332</name>
</gene>
<evidence type="ECO:0000256" key="2">
    <source>
        <dbReference type="ARBA" id="ARBA00022679"/>
    </source>
</evidence>
<proteinExistence type="predicted"/>
<evidence type="ECO:0000313" key="7">
    <source>
        <dbReference type="EMBL" id="KAK8888267.1"/>
    </source>
</evidence>
<dbReference type="InterPro" id="IPR000719">
    <property type="entry name" value="Prot_kinase_dom"/>
</dbReference>
<evidence type="ECO:0000256" key="3">
    <source>
        <dbReference type="ARBA" id="ARBA00022741"/>
    </source>
</evidence>
<dbReference type="CDD" id="cd00180">
    <property type="entry name" value="PKc"/>
    <property type="match status" value="1"/>
</dbReference>
<dbReference type="PROSITE" id="PS00108">
    <property type="entry name" value="PROTEIN_KINASE_ST"/>
    <property type="match status" value="1"/>
</dbReference>
<reference evidence="7 8" key="1">
    <citation type="submission" date="2024-04" db="EMBL/GenBank/DDBJ databases">
        <title>Tritrichomonas musculus Genome.</title>
        <authorList>
            <person name="Alves-Ferreira E."/>
            <person name="Grigg M."/>
            <person name="Lorenzi H."/>
            <person name="Galac M."/>
        </authorList>
    </citation>
    <scope>NUCLEOTIDE SEQUENCE [LARGE SCALE GENOMIC DNA]</scope>
    <source>
        <strain evidence="7 8">EAF2021</strain>
    </source>
</reference>
<evidence type="ECO:0000313" key="8">
    <source>
        <dbReference type="Proteomes" id="UP001470230"/>
    </source>
</evidence>
<dbReference type="Pfam" id="PF00069">
    <property type="entry name" value="Pkinase"/>
    <property type="match status" value="1"/>
</dbReference>
<dbReference type="Gene3D" id="3.30.200.20">
    <property type="entry name" value="Phosphorylase Kinase, domain 1"/>
    <property type="match status" value="1"/>
</dbReference>
<dbReference type="Proteomes" id="UP001470230">
    <property type="component" value="Unassembled WGS sequence"/>
</dbReference>
<accession>A0ABR2KBJ0</accession>
<evidence type="ECO:0000259" key="6">
    <source>
        <dbReference type="PROSITE" id="PS50011"/>
    </source>
</evidence>
<dbReference type="Gene3D" id="1.25.40.10">
    <property type="entry name" value="Tetratricopeptide repeat domain"/>
    <property type="match status" value="1"/>
</dbReference>
<dbReference type="InterPro" id="IPR006597">
    <property type="entry name" value="Sel1-like"/>
</dbReference>
<dbReference type="PANTHER" id="PTHR24351">
    <property type="entry name" value="RIBOSOMAL PROTEIN S6 KINASE"/>
    <property type="match status" value="1"/>
</dbReference>
<keyword evidence="2" id="KW-0808">Transferase</keyword>
<dbReference type="SMART" id="SM00220">
    <property type="entry name" value="S_TKc"/>
    <property type="match status" value="1"/>
</dbReference>
<dbReference type="InterPro" id="IPR011990">
    <property type="entry name" value="TPR-like_helical_dom_sf"/>
</dbReference>
<dbReference type="SUPFAM" id="SSF56112">
    <property type="entry name" value="Protein kinase-like (PK-like)"/>
    <property type="match status" value="1"/>
</dbReference>
<organism evidence="7 8">
    <name type="scientific">Tritrichomonas musculus</name>
    <dbReference type="NCBI Taxonomy" id="1915356"/>
    <lineage>
        <taxon>Eukaryota</taxon>
        <taxon>Metamonada</taxon>
        <taxon>Parabasalia</taxon>
        <taxon>Tritrichomonadida</taxon>
        <taxon>Tritrichomonadidae</taxon>
        <taxon>Tritrichomonas</taxon>
    </lineage>
</organism>
<dbReference type="Gene3D" id="1.10.510.10">
    <property type="entry name" value="Transferase(Phosphotransferase) domain 1"/>
    <property type="match status" value="1"/>
</dbReference>
<keyword evidence="5" id="KW-0067">ATP-binding</keyword>
<evidence type="ECO:0000256" key="5">
    <source>
        <dbReference type="ARBA" id="ARBA00022840"/>
    </source>
</evidence>
<protein>
    <recommendedName>
        <fullName evidence="6">Protein kinase domain-containing protein</fullName>
    </recommendedName>
</protein>
<evidence type="ECO:0000256" key="4">
    <source>
        <dbReference type="ARBA" id="ARBA00022777"/>
    </source>
</evidence>